<dbReference type="Pfam" id="PF00172">
    <property type="entry name" value="Zn_clus"/>
    <property type="match status" value="1"/>
</dbReference>
<dbReference type="Gene3D" id="4.10.240.10">
    <property type="entry name" value="Zn(2)-C6 fungal-type DNA-binding domain"/>
    <property type="match status" value="1"/>
</dbReference>
<dbReference type="GO" id="GO:0005634">
    <property type="term" value="C:nucleus"/>
    <property type="evidence" value="ECO:0007669"/>
    <property type="project" value="UniProtKB-SubCell"/>
</dbReference>
<feature type="region of interest" description="Disordered" evidence="8">
    <location>
        <begin position="1"/>
        <end position="98"/>
    </location>
</feature>
<evidence type="ECO:0000256" key="5">
    <source>
        <dbReference type="ARBA" id="ARBA00023125"/>
    </source>
</evidence>
<dbReference type="PROSITE" id="PS50048">
    <property type="entry name" value="ZN2_CY6_FUNGAL_2"/>
    <property type="match status" value="1"/>
</dbReference>
<evidence type="ECO:0000256" key="6">
    <source>
        <dbReference type="ARBA" id="ARBA00023163"/>
    </source>
</evidence>
<sequence>MSAIRRKDLTNGPSFTTIPYHHTPQQQSPGYETDEQPQPPSPGSQQPHYLHHQQPLPAFETLPPIKTEPKPMPEPAPKEASFGPVRAKKKPAGSACNSCHRLKTRCSGGYPCDRCAAHKVPCQFDRDLIYRSPLASSSQQASARNTQVQNSPHNPNEPMPAKTPRARPNSGNKAASKRAATQQQQVPSPLAVSALPAHIDASRSTPSPPVPYRNILNPQQTLPMRAQPTPSARKLPKSTLITTPVPSEAFYEPNSSASAAINQSILLRLAALETNVSGLLQVLRPAQLHQQSKSQQRMREPPTPIPPTLMVSSNCSNVGPEKDGHHPSDSNGRVGFAPVGAGDPLSEGLLNSQQVQYLYDVFVDCCLPSLPILHRVQLSMIRARSPFLFSTMLTIGARFCSTQAVSQSTGTLSVPSSPNPLGPGDSSSKVIVDETTYSRLVGLTYQHLSSTLLKPSHSLDDVRAILFLACWALVSNEDPVGAPNRWVLVGHAGRIGRSIGLDRVVGDMMSNLASNGNGDSWNSPDQQDLKRDQLDAIKTDYTMRSIEAFLSTNLRIEPTRDFFSRTSSRSSNKTTENIVQLATGSPFQYDVISTTQVQAMAELAEIWASSTTFLSMADEFNRSKHGSSSYKKDDLLSDVELAELGETHNSALDDWAKKWTWHGSAWVPLLGNNLRTLKLLSESLRITLNLALTNVLYGSLNTSSPSHRFQERLSVALDRVNGSSTAVIQTHRDSVREGFSLAFTPDLITDGLVSAALTVLQLATPFNNPRKHDDARGPSTPTSSDGKGNAPVDVEMSDVTTTTSGSTKGRQLNHQTSPVSPPPVEESGTVIGKKALMEPAVAAHYIRMATDVLRASDRSQTRLATTMASKILLLGVRAGLLGAPQQQYVPQQQPHQPLPSLHLVKPKEQDGAETPQVESVEKGPTRESTVSLEKEPEREAEVEVEMQAEEHDEADIEEEEEEEEEEEIQPGEREVEHEEEEDEEEMDQ</sequence>
<keyword evidence="4" id="KW-0805">Transcription regulation</keyword>
<keyword evidence="2" id="KW-0479">Metal-binding</keyword>
<dbReference type="GeneID" id="18929470"/>
<comment type="subcellular location">
    <subcellularLocation>
        <location evidence="1">Nucleus</location>
    </subcellularLocation>
</comment>
<dbReference type="PANTHER" id="PTHR31845:SF34">
    <property type="entry name" value="TRANSCRIPTIONAL ACTIVATOR OF PROTEASES PRTT"/>
    <property type="match status" value="1"/>
</dbReference>
<organism evidence="11">
    <name type="scientific">Melampsora larici-populina (strain 98AG31 / pathotype 3-4-7)</name>
    <name type="common">Poplar leaf rust fungus</name>
    <dbReference type="NCBI Taxonomy" id="747676"/>
    <lineage>
        <taxon>Eukaryota</taxon>
        <taxon>Fungi</taxon>
        <taxon>Dikarya</taxon>
        <taxon>Basidiomycota</taxon>
        <taxon>Pucciniomycotina</taxon>
        <taxon>Pucciniomycetes</taxon>
        <taxon>Pucciniales</taxon>
        <taxon>Melampsoraceae</taxon>
        <taxon>Melampsora</taxon>
    </lineage>
</organism>
<feature type="compositionally biased region" description="Polar residues" evidence="8">
    <location>
        <begin position="11"/>
        <end position="30"/>
    </location>
</feature>
<dbReference type="SMART" id="SM00066">
    <property type="entry name" value="GAL4"/>
    <property type="match status" value="1"/>
</dbReference>
<feature type="domain" description="Zn(2)-C6 fungal-type" evidence="9">
    <location>
        <begin position="95"/>
        <end position="124"/>
    </location>
</feature>
<evidence type="ECO:0000256" key="7">
    <source>
        <dbReference type="ARBA" id="ARBA00023242"/>
    </source>
</evidence>
<proteinExistence type="predicted"/>
<name>F4R9M3_MELLP</name>
<dbReference type="PANTHER" id="PTHR31845">
    <property type="entry name" value="FINGER DOMAIN PROTEIN, PUTATIVE-RELATED"/>
    <property type="match status" value="1"/>
</dbReference>
<keyword evidence="3" id="KW-0862">Zinc</keyword>
<protein>
    <recommendedName>
        <fullName evidence="9">Zn(2)-C6 fungal-type domain-containing protein</fullName>
    </recommendedName>
</protein>
<evidence type="ECO:0000313" key="11">
    <source>
        <dbReference type="Proteomes" id="UP000001072"/>
    </source>
</evidence>
<gene>
    <name evidence="10" type="ORF">MELLADRAFT_60009</name>
</gene>
<reference evidence="11" key="1">
    <citation type="journal article" date="2011" name="Proc. Natl. Acad. Sci. U.S.A.">
        <title>Obligate biotrophy features unraveled by the genomic analysis of rust fungi.</title>
        <authorList>
            <person name="Duplessis S."/>
            <person name="Cuomo C.A."/>
            <person name="Lin Y.-C."/>
            <person name="Aerts A."/>
            <person name="Tisserant E."/>
            <person name="Veneault-Fourrey C."/>
            <person name="Joly D.L."/>
            <person name="Hacquard S."/>
            <person name="Amselem J."/>
            <person name="Cantarel B.L."/>
            <person name="Chiu R."/>
            <person name="Coutinho P.M."/>
            <person name="Feau N."/>
            <person name="Field M."/>
            <person name="Frey P."/>
            <person name="Gelhaye E."/>
            <person name="Goldberg J."/>
            <person name="Grabherr M.G."/>
            <person name="Kodira C.D."/>
            <person name="Kohler A."/>
            <person name="Kuees U."/>
            <person name="Lindquist E.A."/>
            <person name="Lucas S.M."/>
            <person name="Mago R."/>
            <person name="Mauceli E."/>
            <person name="Morin E."/>
            <person name="Murat C."/>
            <person name="Pangilinan J.L."/>
            <person name="Park R."/>
            <person name="Pearson M."/>
            <person name="Quesneville H."/>
            <person name="Rouhier N."/>
            <person name="Sakthikumar S."/>
            <person name="Salamov A.A."/>
            <person name="Schmutz J."/>
            <person name="Selles B."/>
            <person name="Shapiro H."/>
            <person name="Tanguay P."/>
            <person name="Tuskan G.A."/>
            <person name="Henrissat B."/>
            <person name="Van de Peer Y."/>
            <person name="Rouze P."/>
            <person name="Ellis J.G."/>
            <person name="Dodds P.N."/>
            <person name="Schein J.E."/>
            <person name="Zhong S."/>
            <person name="Hamelin R.C."/>
            <person name="Grigoriev I.V."/>
            <person name="Szabo L.J."/>
            <person name="Martin F."/>
        </authorList>
    </citation>
    <scope>NUCLEOTIDE SEQUENCE [LARGE SCALE GENOMIC DNA]</scope>
    <source>
        <strain evidence="11">98AG31 / pathotype 3-4-7</strain>
    </source>
</reference>
<dbReference type="GO" id="GO:0000981">
    <property type="term" value="F:DNA-binding transcription factor activity, RNA polymerase II-specific"/>
    <property type="evidence" value="ECO:0007669"/>
    <property type="project" value="InterPro"/>
</dbReference>
<feature type="compositionally biased region" description="Acidic residues" evidence="8">
    <location>
        <begin position="977"/>
        <end position="988"/>
    </location>
</feature>
<dbReference type="InterPro" id="IPR001138">
    <property type="entry name" value="Zn2Cys6_DnaBD"/>
</dbReference>
<accession>F4R9M3</accession>
<dbReference type="PROSITE" id="PS00463">
    <property type="entry name" value="ZN2_CY6_FUNGAL_1"/>
    <property type="match status" value="1"/>
</dbReference>
<dbReference type="VEuPathDB" id="FungiDB:MELLADRAFT_60009"/>
<feature type="region of interest" description="Disordered" evidence="8">
    <location>
        <begin position="766"/>
        <end position="827"/>
    </location>
</feature>
<dbReference type="GO" id="GO:0000976">
    <property type="term" value="F:transcription cis-regulatory region binding"/>
    <property type="evidence" value="ECO:0007669"/>
    <property type="project" value="TreeGrafter"/>
</dbReference>
<dbReference type="AlphaFoldDB" id="F4R9M3"/>
<feature type="region of interest" description="Disordered" evidence="8">
    <location>
        <begin position="134"/>
        <end position="188"/>
    </location>
</feature>
<evidence type="ECO:0000256" key="2">
    <source>
        <dbReference type="ARBA" id="ARBA00022723"/>
    </source>
</evidence>
<keyword evidence="11" id="KW-1185">Reference proteome</keyword>
<evidence type="ECO:0000313" key="10">
    <source>
        <dbReference type="EMBL" id="EGG11004.1"/>
    </source>
</evidence>
<dbReference type="InterPro" id="IPR051089">
    <property type="entry name" value="prtT"/>
</dbReference>
<keyword evidence="5" id="KW-0238">DNA-binding</keyword>
<dbReference type="Proteomes" id="UP000001072">
    <property type="component" value="Unassembled WGS sequence"/>
</dbReference>
<feature type="compositionally biased region" description="Polar residues" evidence="8">
    <location>
        <begin position="144"/>
        <end position="154"/>
    </location>
</feature>
<keyword evidence="6" id="KW-0804">Transcription</keyword>
<dbReference type="InParanoid" id="F4R9M3"/>
<feature type="region of interest" description="Disordered" evidence="8">
    <location>
        <begin position="908"/>
        <end position="988"/>
    </location>
</feature>
<dbReference type="SUPFAM" id="SSF57701">
    <property type="entry name" value="Zn2/Cys6 DNA-binding domain"/>
    <property type="match status" value="1"/>
</dbReference>
<dbReference type="HOGENOM" id="CLU_302076_0_0_1"/>
<evidence type="ECO:0000256" key="8">
    <source>
        <dbReference type="SAM" id="MobiDB-lite"/>
    </source>
</evidence>
<feature type="compositionally biased region" description="Acidic residues" evidence="8">
    <location>
        <begin position="942"/>
        <end position="969"/>
    </location>
</feature>
<keyword evidence="7" id="KW-0539">Nucleus</keyword>
<evidence type="ECO:0000256" key="4">
    <source>
        <dbReference type="ARBA" id="ARBA00023015"/>
    </source>
</evidence>
<dbReference type="InterPro" id="IPR036864">
    <property type="entry name" value="Zn2-C6_fun-type_DNA-bd_sf"/>
</dbReference>
<dbReference type="RefSeq" id="XP_007405606.1">
    <property type="nucleotide sequence ID" value="XM_007405544.1"/>
</dbReference>
<dbReference type="eggNOG" id="ENOG502RD55">
    <property type="taxonomic scope" value="Eukaryota"/>
</dbReference>
<feature type="compositionally biased region" description="Polar residues" evidence="8">
    <location>
        <begin position="169"/>
        <end position="187"/>
    </location>
</feature>
<feature type="compositionally biased region" description="Basic and acidic residues" evidence="8">
    <location>
        <begin position="932"/>
        <end position="941"/>
    </location>
</feature>
<dbReference type="OrthoDB" id="3163292at2759"/>
<dbReference type="CDD" id="cd12148">
    <property type="entry name" value="fungal_TF_MHR"/>
    <property type="match status" value="1"/>
</dbReference>
<dbReference type="KEGG" id="mlr:MELLADRAFT_60009"/>
<evidence type="ECO:0000256" key="3">
    <source>
        <dbReference type="ARBA" id="ARBA00022833"/>
    </source>
</evidence>
<dbReference type="STRING" id="747676.F4R9M3"/>
<dbReference type="GO" id="GO:0008270">
    <property type="term" value="F:zinc ion binding"/>
    <property type="evidence" value="ECO:0007669"/>
    <property type="project" value="InterPro"/>
</dbReference>
<dbReference type="CDD" id="cd00067">
    <property type="entry name" value="GAL4"/>
    <property type="match status" value="1"/>
</dbReference>
<dbReference type="EMBL" id="GL883093">
    <property type="protein sequence ID" value="EGG11004.1"/>
    <property type="molecule type" value="Genomic_DNA"/>
</dbReference>
<evidence type="ECO:0000256" key="1">
    <source>
        <dbReference type="ARBA" id="ARBA00004123"/>
    </source>
</evidence>
<feature type="compositionally biased region" description="Polar residues" evidence="8">
    <location>
        <begin position="798"/>
        <end position="816"/>
    </location>
</feature>
<evidence type="ECO:0000259" key="9">
    <source>
        <dbReference type="PROSITE" id="PS50048"/>
    </source>
</evidence>
<feature type="compositionally biased region" description="Low complexity" evidence="8">
    <location>
        <begin position="43"/>
        <end position="57"/>
    </location>
</feature>